<protein>
    <recommendedName>
        <fullName evidence="3">PDZ domain-containing protein</fullName>
    </recommendedName>
</protein>
<dbReference type="KEGG" id="ehx:EMIHUDRAFT_107119"/>
<dbReference type="AlphaFoldDB" id="A0A0D3I3Z0"/>
<reference evidence="2" key="1">
    <citation type="journal article" date="2013" name="Nature">
        <title>Pan genome of the phytoplankton Emiliania underpins its global distribution.</title>
        <authorList>
            <person name="Read B.A."/>
            <person name="Kegel J."/>
            <person name="Klute M.J."/>
            <person name="Kuo A."/>
            <person name="Lefebvre S.C."/>
            <person name="Maumus F."/>
            <person name="Mayer C."/>
            <person name="Miller J."/>
            <person name="Monier A."/>
            <person name="Salamov A."/>
            <person name="Young J."/>
            <person name="Aguilar M."/>
            <person name="Claverie J.M."/>
            <person name="Frickenhaus S."/>
            <person name="Gonzalez K."/>
            <person name="Herman E.K."/>
            <person name="Lin Y.C."/>
            <person name="Napier J."/>
            <person name="Ogata H."/>
            <person name="Sarno A.F."/>
            <person name="Shmutz J."/>
            <person name="Schroeder D."/>
            <person name="de Vargas C."/>
            <person name="Verret F."/>
            <person name="von Dassow P."/>
            <person name="Valentin K."/>
            <person name="Van de Peer Y."/>
            <person name="Wheeler G."/>
            <person name="Dacks J.B."/>
            <person name="Delwiche C.F."/>
            <person name="Dyhrman S.T."/>
            <person name="Glockner G."/>
            <person name="John U."/>
            <person name="Richards T."/>
            <person name="Worden A.Z."/>
            <person name="Zhang X."/>
            <person name="Grigoriev I.V."/>
            <person name="Allen A.E."/>
            <person name="Bidle K."/>
            <person name="Borodovsky M."/>
            <person name="Bowler C."/>
            <person name="Brownlee C."/>
            <person name="Cock J.M."/>
            <person name="Elias M."/>
            <person name="Gladyshev V.N."/>
            <person name="Groth M."/>
            <person name="Guda C."/>
            <person name="Hadaegh A."/>
            <person name="Iglesias-Rodriguez M.D."/>
            <person name="Jenkins J."/>
            <person name="Jones B.M."/>
            <person name="Lawson T."/>
            <person name="Leese F."/>
            <person name="Lindquist E."/>
            <person name="Lobanov A."/>
            <person name="Lomsadze A."/>
            <person name="Malik S.B."/>
            <person name="Marsh M.E."/>
            <person name="Mackinder L."/>
            <person name="Mock T."/>
            <person name="Mueller-Roeber B."/>
            <person name="Pagarete A."/>
            <person name="Parker M."/>
            <person name="Probert I."/>
            <person name="Quesneville H."/>
            <person name="Raines C."/>
            <person name="Rensing S.A."/>
            <person name="Riano-Pachon D.M."/>
            <person name="Richier S."/>
            <person name="Rokitta S."/>
            <person name="Shiraiwa Y."/>
            <person name="Soanes D.M."/>
            <person name="van der Giezen M."/>
            <person name="Wahlund T.M."/>
            <person name="Williams B."/>
            <person name="Wilson W."/>
            <person name="Wolfe G."/>
            <person name="Wurch L.L."/>
        </authorList>
    </citation>
    <scope>NUCLEOTIDE SEQUENCE</scope>
</reference>
<dbReference type="EnsemblProtists" id="EOD05975">
    <property type="protein sequence ID" value="EOD05975"/>
    <property type="gene ID" value="EMIHUDRAFT_107119"/>
</dbReference>
<dbReference type="Proteomes" id="UP000013827">
    <property type="component" value="Unassembled WGS sequence"/>
</dbReference>
<sequence length="287" mass="31453">MPKKLAEPSGSTLELTLTKPHALGDCGTCGVTLADQSGKRKNGVYAVVMGSTFRERTKHVVVTSATGAAAEAGLLVHDELLAFNNEPIESVQHAEGLFLSAAKGQHCLRVRRLGAAVPLVVGKGKLLADFNVSIQEESKDRKLRFHVKRLITIAVLFTMEDSSKVFAIGNIEQVAVADGTVDARRATGSSSAEYLRQLSMSQRSNGVFINDPKGLFILRWYRESVHKYYKLTSDNDGEAFRWTSNYQIISKVYLKKHSTLPLCYSLSAADKKMVTSTMKKMVGPEAE</sequence>
<evidence type="ECO:0000313" key="2">
    <source>
        <dbReference type="Proteomes" id="UP000013827"/>
    </source>
</evidence>
<dbReference type="GeneID" id="17252051"/>
<dbReference type="PaxDb" id="2903-EOD05975"/>
<name>A0A0D3I3Z0_EMIH1</name>
<evidence type="ECO:0000313" key="1">
    <source>
        <dbReference type="EnsemblProtists" id="EOD05975"/>
    </source>
</evidence>
<proteinExistence type="predicted"/>
<dbReference type="SUPFAM" id="SSF50156">
    <property type="entry name" value="PDZ domain-like"/>
    <property type="match status" value="1"/>
</dbReference>
<dbReference type="Gene3D" id="2.30.42.10">
    <property type="match status" value="1"/>
</dbReference>
<dbReference type="RefSeq" id="XP_005758404.1">
    <property type="nucleotide sequence ID" value="XM_005758347.1"/>
</dbReference>
<reference evidence="1" key="2">
    <citation type="submission" date="2024-10" db="UniProtKB">
        <authorList>
            <consortium name="EnsemblProtists"/>
        </authorList>
    </citation>
    <scope>IDENTIFICATION</scope>
</reference>
<dbReference type="HOGENOM" id="CLU_971253_0_0_1"/>
<evidence type="ECO:0008006" key="3">
    <source>
        <dbReference type="Google" id="ProtNLM"/>
    </source>
</evidence>
<dbReference type="InterPro" id="IPR036034">
    <property type="entry name" value="PDZ_sf"/>
</dbReference>
<organism evidence="1 2">
    <name type="scientific">Emiliania huxleyi (strain CCMP1516)</name>
    <dbReference type="NCBI Taxonomy" id="280463"/>
    <lineage>
        <taxon>Eukaryota</taxon>
        <taxon>Haptista</taxon>
        <taxon>Haptophyta</taxon>
        <taxon>Prymnesiophyceae</taxon>
        <taxon>Isochrysidales</taxon>
        <taxon>Noelaerhabdaceae</taxon>
        <taxon>Emiliania</taxon>
    </lineage>
</organism>
<accession>A0A0D3I3Z0</accession>
<keyword evidence="2" id="KW-1185">Reference proteome</keyword>